<keyword evidence="3" id="KW-0288">FMN</keyword>
<comment type="similarity">
    <text evidence="5">Belongs to the FMN-dependent alpha-hydroxy acid dehydrogenase family.</text>
</comment>
<dbReference type="EMBL" id="CP093326">
    <property type="protein sequence ID" value="UNK47309.1"/>
    <property type="molecule type" value="Genomic_DNA"/>
</dbReference>
<evidence type="ECO:0000256" key="5">
    <source>
        <dbReference type="ARBA" id="ARBA00024042"/>
    </source>
</evidence>
<gene>
    <name evidence="7" type="ORF">MNQ99_08230</name>
</gene>
<dbReference type="CDD" id="cd02809">
    <property type="entry name" value="alpha_hydroxyacid_oxid_FMN"/>
    <property type="match status" value="1"/>
</dbReference>
<dbReference type="RefSeq" id="WP_241915075.1">
    <property type="nucleotide sequence ID" value="NZ_CP093326.1"/>
</dbReference>
<dbReference type="InterPro" id="IPR012133">
    <property type="entry name" value="Alpha-hydoxy_acid_DH_FMN"/>
</dbReference>
<dbReference type="SUPFAM" id="SSF51395">
    <property type="entry name" value="FMN-linked oxidoreductases"/>
    <property type="match status" value="1"/>
</dbReference>
<evidence type="ECO:0000256" key="4">
    <source>
        <dbReference type="ARBA" id="ARBA00023002"/>
    </source>
</evidence>
<keyword evidence="4" id="KW-0560">Oxidoreductase</keyword>
<sequence>MSLRTRIRDFSSLVQLQAPALPTTASALHAARDIGDVRELARRRTPRFVFDYVDGGSFREESVAYNQTAFAGHRFAPRVLRPVGQPDLSAELLGGRTKLPIGLAPTGLTGLSHPEGEKAVARAAAAFGVPFSVSTMATSSIEDVAAAAPDSRRWFQLYLRTDRAKSLDLIRRALNHGYESLVLTVDTAVAGRRLRDDRNGLALPPKLRVDTFFDTARHPGWALRFLANGAPKLANFSESTNSISELVSSMFDPQLSFDDLDWLREQWPKNLIIKGVLHPDDARTAFDHGADAVWVSNHGGRQMDRTVAPIDVIAEIRAAVGPHRPLILDSGIRSGLDVAAALAAGADFVHVGRAFLYGLMAGGQPGVERVLQILSDETRNAMQLLGAATITDLRQGQLHAPLCMNLDQYPEDSVLNKRTA</sequence>
<dbReference type="PROSITE" id="PS51349">
    <property type="entry name" value="FMN_HYDROXY_ACID_DH_2"/>
    <property type="match status" value="1"/>
</dbReference>
<dbReference type="InterPro" id="IPR013785">
    <property type="entry name" value="Aldolase_TIM"/>
</dbReference>
<proteinExistence type="inferred from homology"/>
<name>A0ABY3WAF0_9MICC</name>
<keyword evidence="2" id="KW-0285">Flavoprotein</keyword>
<evidence type="ECO:0000259" key="6">
    <source>
        <dbReference type="PROSITE" id="PS51349"/>
    </source>
</evidence>
<dbReference type="InterPro" id="IPR037396">
    <property type="entry name" value="FMN_HAD"/>
</dbReference>
<organism evidence="7 8">
    <name type="scientific">Arthrobacter sulfonylureivorans</name>
    <dbReference type="NCBI Taxonomy" id="2486855"/>
    <lineage>
        <taxon>Bacteria</taxon>
        <taxon>Bacillati</taxon>
        <taxon>Actinomycetota</taxon>
        <taxon>Actinomycetes</taxon>
        <taxon>Micrococcales</taxon>
        <taxon>Micrococcaceae</taxon>
        <taxon>Arthrobacter</taxon>
    </lineage>
</organism>
<dbReference type="PANTHER" id="PTHR10578">
    <property type="entry name" value="S -2-HYDROXY-ACID OXIDASE-RELATED"/>
    <property type="match status" value="1"/>
</dbReference>
<comment type="cofactor">
    <cofactor evidence="1">
        <name>FMN</name>
        <dbReference type="ChEBI" id="CHEBI:58210"/>
    </cofactor>
</comment>
<keyword evidence="8" id="KW-1185">Reference proteome</keyword>
<dbReference type="Proteomes" id="UP000829069">
    <property type="component" value="Chromosome"/>
</dbReference>
<dbReference type="PROSITE" id="PS00557">
    <property type="entry name" value="FMN_HYDROXY_ACID_DH_1"/>
    <property type="match status" value="1"/>
</dbReference>
<evidence type="ECO:0000313" key="7">
    <source>
        <dbReference type="EMBL" id="UNK47309.1"/>
    </source>
</evidence>
<dbReference type="PANTHER" id="PTHR10578:SF107">
    <property type="entry name" value="2-HYDROXYACID OXIDASE 1"/>
    <property type="match status" value="1"/>
</dbReference>
<dbReference type="InterPro" id="IPR008259">
    <property type="entry name" value="FMN_hydac_DH_AS"/>
</dbReference>
<accession>A0ABY3WAF0</accession>
<dbReference type="Gene3D" id="3.20.20.70">
    <property type="entry name" value="Aldolase class I"/>
    <property type="match status" value="1"/>
</dbReference>
<protein>
    <submittedName>
        <fullName evidence="7">Alpha-hydroxy-acid oxidizing protein</fullName>
    </submittedName>
</protein>
<evidence type="ECO:0000256" key="2">
    <source>
        <dbReference type="ARBA" id="ARBA00022630"/>
    </source>
</evidence>
<evidence type="ECO:0000256" key="3">
    <source>
        <dbReference type="ARBA" id="ARBA00022643"/>
    </source>
</evidence>
<evidence type="ECO:0000313" key="8">
    <source>
        <dbReference type="Proteomes" id="UP000829069"/>
    </source>
</evidence>
<dbReference type="Pfam" id="PF01070">
    <property type="entry name" value="FMN_dh"/>
    <property type="match status" value="1"/>
</dbReference>
<reference evidence="7 8" key="1">
    <citation type="submission" date="2022-03" db="EMBL/GenBank/DDBJ databases">
        <title>Isotopic signatures of nitrous oxide derived from detoxification processes.</title>
        <authorList>
            <person name="Behrendt U."/>
            <person name="Buchen C."/>
            <person name="Well R."/>
            <person name="Ulrich A."/>
            <person name="Rohe L."/>
            <person name="Kolb S."/>
            <person name="Schloter M."/>
            <person name="Horn M.A."/>
            <person name="Augustin J."/>
        </authorList>
    </citation>
    <scope>NUCLEOTIDE SEQUENCE [LARGE SCALE GENOMIC DNA]</scope>
    <source>
        <strain evidence="7 8">S4-C24</strain>
    </source>
</reference>
<dbReference type="InterPro" id="IPR000262">
    <property type="entry name" value="FMN-dep_DH"/>
</dbReference>
<feature type="domain" description="FMN hydroxy acid dehydrogenase" evidence="6">
    <location>
        <begin position="26"/>
        <end position="403"/>
    </location>
</feature>
<evidence type="ECO:0000256" key="1">
    <source>
        <dbReference type="ARBA" id="ARBA00001917"/>
    </source>
</evidence>
<dbReference type="PIRSF" id="PIRSF000138">
    <property type="entry name" value="Al-hdrx_acd_dh"/>
    <property type="match status" value="1"/>
</dbReference>